<dbReference type="EMBL" id="OBDZ01000023">
    <property type="protein sequence ID" value="SNY38219.1"/>
    <property type="molecule type" value="Genomic_DNA"/>
</dbReference>
<keyword evidence="2" id="KW-1185">Reference proteome</keyword>
<evidence type="ECO:0000313" key="2">
    <source>
        <dbReference type="Proteomes" id="UP000219573"/>
    </source>
</evidence>
<reference evidence="2" key="1">
    <citation type="submission" date="2017-09" db="EMBL/GenBank/DDBJ databases">
        <authorList>
            <person name="Varghese N."/>
            <person name="Submissions S."/>
        </authorList>
    </citation>
    <scope>NUCLEOTIDE SEQUENCE [LARGE SCALE GENOMIC DNA]</scope>
    <source>
        <strain evidence="2">MSL47</strain>
    </source>
</reference>
<dbReference type="RefSeq" id="WP_097018780.1">
    <property type="nucleotide sequence ID" value="NZ_OBDZ01000023.1"/>
</dbReference>
<dbReference type="STRING" id="1413210.U472_08025"/>
<name>A0A285HR76_9FIRM</name>
<dbReference type="Proteomes" id="UP000219573">
    <property type="component" value="Unassembled WGS sequence"/>
</dbReference>
<dbReference type="OrthoDB" id="2112282at2"/>
<protein>
    <submittedName>
        <fullName evidence="1">Uncharacterized protein</fullName>
    </submittedName>
</protein>
<sequence length="157" mass="18602">MIKYPEVKESSQRIVTVLGQLYKLGVVDFDYSDSIKLYCEVIPDHKDYLKVKVWLTKKNQLSIYEDINGGLEHRDFVTDMSKYLEIVGDLNLGDLKIEKWDHKSKEYKLDKGIVNENCFTCYHRTRRGYCNLLKNWHPRKEDNSACAYWTKVEELVI</sequence>
<accession>A0A285HR76</accession>
<gene>
    <name evidence="1" type="ORF">SAMN06265827_12337</name>
</gene>
<evidence type="ECO:0000313" key="1">
    <source>
        <dbReference type="EMBL" id="SNY38219.1"/>
    </source>
</evidence>
<proteinExistence type="predicted"/>
<organism evidence="1 2">
    <name type="scientific">Orenia metallireducens</name>
    <dbReference type="NCBI Taxonomy" id="1413210"/>
    <lineage>
        <taxon>Bacteria</taxon>
        <taxon>Bacillati</taxon>
        <taxon>Bacillota</taxon>
        <taxon>Clostridia</taxon>
        <taxon>Halanaerobiales</taxon>
        <taxon>Halobacteroidaceae</taxon>
        <taxon>Orenia</taxon>
    </lineage>
</organism>
<dbReference type="AlphaFoldDB" id="A0A285HR76"/>